<comment type="caution">
    <text evidence="1">The sequence shown here is derived from an EMBL/GenBank/DDBJ whole genome shotgun (WGS) entry which is preliminary data.</text>
</comment>
<evidence type="ECO:0008006" key="3">
    <source>
        <dbReference type="Google" id="ProtNLM"/>
    </source>
</evidence>
<keyword evidence="2" id="KW-1185">Reference proteome</keyword>
<reference evidence="1 2" key="1">
    <citation type="submission" date="2020-11" db="EMBL/GenBank/DDBJ databases">
        <title>Insectihabitans protaetiae gen. nov. sp. nov. and Insectihabitans allomyrinae sp. nov., isolated from larvae of Protaetia brevitarsis seulensis and Allomyrina dichotoma, respectively.</title>
        <authorList>
            <person name="Lee S.D."/>
            <person name="Byeon Y.-S."/>
            <person name="Kim S.-M."/>
            <person name="Yang H.L."/>
            <person name="Kim I.S."/>
        </authorList>
    </citation>
    <scope>NUCLEOTIDE SEQUENCE [LARGE SCALE GENOMIC DNA]</scope>
    <source>
        <strain evidence="1 2">BWR-B9</strain>
    </source>
</reference>
<evidence type="ECO:0000313" key="2">
    <source>
        <dbReference type="Proteomes" id="UP001296921"/>
    </source>
</evidence>
<accession>A0ABS1IP40</accession>
<proteinExistence type="predicted"/>
<protein>
    <recommendedName>
        <fullName evidence="3">Phage tail protein</fullName>
    </recommendedName>
</protein>
<gene>
    <name evidence="1" type="ORF">I2494_07320</name>
</gene>
<dbReference type="Proteomes" id="UP001296921">
    <property type="component" value="Unassembled WGS sequence"/>
</dbReference>
<name>A0ABS1IP40_9GAMM</name>
<dbReference type="EMBL" id="JADRCR010000002">
    <property type="protein sequence ID" value="MBK5143528.1"/>
    <property type="molecule type" value="Genomic_DNA"/>
</dbReference>
<organism evidence="1 2">
    <name type="scientific">Limnobaculum allomyrinae</name>
    <dbReference type="NCBI Taxonomy" id="2791986"/>
    <lineage>
        <taxon>Bacteria</taxon>
        <taxon>Pseudomonadati</taxon>
        <taxon>Pseudomonadota</taxon>
        <taxon>Gammaproteobacteria</taxon>
        <taxon>Enterobacterales</taxon>
        <taxon>Budviciaceae</taxon>
        <taxon>Limnobaculum</taxon>
    </lineage>
</organism>
<dbReference type="RefSeq" id="WP_218466415.1">
    <property type="nucleotide sequence ID" value="NZ_JADRCR010000002.1"/>
</dbReference>
<evidence type="ECO:0000313" key="1">
    <source>
        <dbReference type="EMBL" id="MBK5143528.1"/>
    </source>
</evidence>
<sequence length="152" mass="16569">MKIYEYRGILVRVPETTKFIGVGADGTIKAFTKMPDTNFDGSLDDSYSSPLTVLNANKSLIDISLLKVFAPLVLTETVAPGSKPFKIGDKYIIQSAVDEEACLNSEVHIVVNCYTPGTAPWTQVIHVHVNGLSIDNQLLSSVVEILHELHAV</sequence>